<reference evidence="3" key="1">
    <citation type="journal article" date="2023" name="Front. Microbiol.">
        <title>Ralstonia chuxiongensis sp. nov., Ralstonia mojiangensis sp. nov., and Ralstonia soli sp. nov., isolated from tobacco fields, are three novel species in the family Burkholderiaceae.</title>
        <authorList>
            <person name="Lu C.H."/>
            <person name="Zhang Y.Y."/>
            <person name="Jiang N."/>
            <person name="Chen W."/>
            <person name="Shao X."/>
            <person name="Zhao Z.M."/>
            <person name="Lu W.L."/>
            <person name="Hu X."/>
            <person name="Xi Y.X."/>
            <person name="Zou S.Y."/>
            <person name="Wei Q.J."/>
            <person name="Lin Z.L."/>
            <person name="Gong L."/>
            <person name="Gai X.T."/>
            <person name="Zhang L.Q."/>
            <person name="Li J.Y."/>
            <person name="Jin Y."/>
            <person name="Xia Z.Y."/>
        </authorList>
    </citation>
    <scope>NUCLEOTIDE SEQUENCE [LARGE SCALE GENOMIC DNA]</scope>
    <source>
        <strain evidence="3">21YRMH01-3</strain>
    </source>
</reference>
<evidence type="ECO:0000313" key="2">
    <source>
        <dbReference type="EMBL" id="MCP1171819.1"/>
    </source>
</evidence>
<evidence type="ECO:0008006" key="4">
    <source>
        <dbReference type="Google" id="ProtNLM"/>
    </source>
</evidence>
<accession>A0AA41WS80</accession>
<feature type="transmembrane region" description="Helical" evidence="1">
    <location>
        <begin position="50"/>
        <end position="67"/>
    </location>
</feature>
<comment type="caution">
    <text evidence="2">The sequence shown here is derived from an EMBL/GenBank/DDBJ whole genome shotgun (WGS) entry which is preliminary data.</text>
</comment>
<name>A0AA41WS80_9RALS</name>
<feature type="transmembrane region" description="Helical" evidence="1">
    <location>
        <begin position="199"/>
        <end position="219"/>
    </location>
</feature>
<organism evidence="2 3">
    <name type="scientific">Ralstonia chuxiongensis</name>
    <dbReference type="NCBI Taxonomy" id="2957504"/>
    <lineage>
        <taxon>Bacteria</taxon>
        <taxon>Pseudomonadati</taxon>
        <taxon>Pseudomonadota</taxon>
        <taxon>Betaproteobacteria</taxon>
        <taxon>Burkholderiales</taxon>
        <taxon>Burkholderiaceae</taxon>
        <taxon>Ralstonia</taxon>
    </lineage>
</organism>
<proteinExistence type="predicted"/>
<dbReference type="Proteomes" id="UP001162793">
    <property type="component" value="Unassembled WGS sequence"/>
</dbReference>
<keyword evidence="1" id="KW-1133">Transmembrane helix</keyword>
<evidence type="ECO:0000256" key="1">
    <source>
        <dbReference type="SAM" id="Phobius"/>
    </source>
</evidence>
<keyword evidence="1" id="KW-0472">Membrane</keyword>
<dbReference type="EMBL" id="JAMYWC010000002">
    <property type="protein sequence ID" value="MCP1171819.1"/>
    <property type="molecule type" value="Genomic_DNA"/>
</dbReference>
<feature type="transmembrane region" description="Helical" evidence="1">
    <location>
        <begin position="79"/>
        <end position="99"/>
    </location>
</feature>
<evidence type="ECO:0000313" key="3">
    <source>
        <dbReference type="Proteomes" id="UP001162793"/>
    </source>
</evidence>
<dbReference type="AlphaFoldDB" id="A0AA41WS80"/>
<dbReference type="RefSeq" id="WP_253535833.1">
    <property type="nucleotide sequence ID" value="NZ_JAMYWC010000002.1"/>
</dbReference>
<dbReference type="Pfam" id="PF03988">
    <property type="entry name" value="DUF347"/>
    <property type="match status" value="4"/>
</dbReference>
<dbReference type="InterPro" id="IPR007136">
    <property type="entry name" value="DUF347"/>
</dbReference>
<keyword evidence="1" id="KW-0812">Transmembrane</keyword>
<gene>
    <name evidence="2" type="ORF">NKG59_05590</name>
</gene>
<feature type="transmembrane region" description="Helical" evidence="1">
    <location>
        <begin position="170"/>
        <end position="192"/>
    </location>
</feature>
<keyword evidence="3" id="KW-1185">Reference proteome</keyword>
<feature type="transmembrane region" description="Helical" evidence="1">
    <location>
        <begin position="231"/>
        <end position="252"/>
    </location>
</feature>
<feature type="transmembrane region" description="Helical" evidence="1">
    <location>
        <begin position="105"/>
        <end position="124"/>
    </location>
</feature>
<sequence>MTLSTHTNTHEPAASRSKLPEITLAFWIMKISATTLGETAGDLLSMTLKIGYAASSVLLIGVFLITLGAQLRSKTYHPLLYWAVILATSTAGTTLSDFMDRTLGLGYATGAAILASLLCAVLVYWKLTQKSLSVTHVRSSGQELLYWCAILVSNTLGTALGDFLADSSGLGFAGGALLIAGAIALIAAAYYLTGISRVALFWMAFVLTRPLGATGGDLLTKPVSAGGLNLGTAGASAVLLAILLITIAITSWQARRSALQSA</sequence>
<protein>
    <recommendedName>
        <fullName evidence="4">Transmembrane protein</fullName>
    </recommendedName>
</protein>